<dbReference type="InterPro" id="IPR036291">
    <property type="entry name" value="NAD(P)-bd_dom_sf"/>
</dbReference>
<organism evidence="6">
    <name type="scientific">Paractinoplanes deccanensis</name>
    <dbReference type="NCBI Taxonomy" id="113561"/>
    <lineage>
        <taxon>Bacteria</taxon>
        <taxon>Bacillati</taxon>
        <taxon>Actinomycetota</taxon>
        <taxon>Actinomycetes</taxon>
        <taxon>Micromonosporales</taxon>
        <taxon>Micromonosporaceae</taxon>
        <taxon>Paractinoplanes</taxon>
    </lineage>
</organism>
<dbReference type="FunFam" id="3.40.50.720:FF:000009">
    <property type="entry name" value="Fatty oxidation complex, alpha subunit"/>
    <property type="match status" value="1"/>
</dbReference>
<evidence type="ECO:0000259" key="4">
    <source>
        <dbReference type="Pfam" id="PF00725"/>
    </source>
</evidence>
<dbReference type="AlphaFoldDB" id="A0A3G5BRY3"/>
<protein>
    <submittedName>
        <fullName evidence="6">3-hydroxybutyryl-CoA dehydrogenase</fullName>
    </submittedName>
</protein>
<feature type="domain" description="3-hydroxyacyl-CoA dehydrogenase NAD binding" evidence="5">
    <location>
        <begin position="124"/>
        <end position="301"/>
    </location>
</feature>
<dbReference type="Gene3D" id="1.10.1040.10">
    <property type="entry name" value="N-(1-d-carboxylethyl)-l-norvaline Dehydrogenase, domain 2"/>
    <property type="match status" value="2"/>
</dbReference>
<evidence type="ECO:0000313" key="6">
    <source>
        <dbReference type="EMBL" id="AYW03306.1"/>
    </source>
</evidence>
<dbReference type="InterPro" id="IPR008927">
    <property type="entry name" value="6-PGluconate_DH-like_C_sf"/>
</dbReference>
<dbReference type="SUPFAM" id="SSF51735">
    <property type="entry name" value="NAD(P)-binding Rossmann-fold domains"/>
    <property type="match status" value="1"/>
</dbReference>
<dbReference type="Pfam" id="PF02737">
    <property type="entry name" value="3HCDH_N"/>
    <property type="match status" value="1"/>
</dbReference>
<feature type="domain" description="3-hydroxyacyl-CoA dehydrogenase C-terminal" evidence="4">
    <location>
        <begin position="30"/>
        <end position="103"/>
    </location>
</feature>
<feature type="domain" description="3-hydroxyacyl-CoA dehydrogenase C-terminal" evidence="4">
    <location>
        <begin position="304"/>
        <end position="397"/>
    </location>
</feature>
<dbReference type="GO" id="GO:0070403">
    <property type="term" value="F:NAD+ binding"/>
    <property type="evidence" value="ECO:0007669"/>
    <property type="project" value="InterPro"/>
</dbReference>
<dbReference type="GO" id="GO:0008691">
    <property type="term" value="F:3-hydroxybutyryl-CoA dehydrogenase activity"/>
    <property type="evidence" value="ECO:0007669"/>
    <property type="project" value="TreeGrafter"/>
</dbReference>
<evidence type="ECO:0000256" key="1">
    <source>
        <dbReference type="ARBA" id="ARBA00005086"/>
    </source>
</evidence>
<dbReference type="InterPro" id="IPR006176">
    <property type="entry name" value="3-OHacyl-CoA_DH_NAD-bd"/>
</dbReference>
<dbReference type="SUPFAM" id="SSF48179">
    <property type="entry name" value="6-phosphogluconate dehydrogenase C-terminal domain-like"/>
    <property type="match status" value="2"/>
</dbReference>
<proteinExistence type="inferred from homology"/>
<gene>
    <name evidence="6" type="primary">fadJ</name>
</gene>
<accession>A0A3G5BRY3</accession>
<sequence>MIRQCGRAKRRDQGVAMTVQEHGIAAGHVLLLRYLNRAAVLCEQGYVPGSALDTAMRLGCGLAAGPLSVMDAIGLGRVLELMAGAAVTPAPLLTAMARQGRLGFGDHARPDEPEPVAAVPPASAGIVGSGTMAAGIAQALAVHGVHTTLVARGAERAAAALRSVSAALDKAVARGRLEPATREAAIGRLRASVSIDDLADCDFVIEAVVEEEDPKRAVFAALDRVCRPGAVLATTTSSLSVADCAAATGRPADVVGMHFFNPAPVMKLVEVGHTPHTAPRTTAAARALARHLGKVPVSCPDRSGFIVNYLLFPYLNDAIGMVERGQAGVAELDREMHEVHGFPIGPFALLDTIGLDVSLAILRRLHQQFGDPATRPGPMLTRLVAEGRLGRKSGAGFHVQRPSEGASR</sequence>
<dbReference type="PANTHER" id="PTHR48075">
    <property type="entry name" value="3-HYDROXYACYL-COA DEHYDROGENASE FAMILY PROTEIN"/>
    <property type="match status" value="1"/>
</dbReference>
<dbReference type="InterPro" id="IPR006108">
    <property type="entry name" value="3HC_DH_C"/>
</dbReference>
<dbReference type="InterPro" id="IPR013328">
    <property type="entry name" value="6PGD_dom2"/>
</dbReference>
<keyword evidence="3" id="KW-0560">Oxidoreductase</keyword>
<comment type="similarity">
    <text evidence="2">Belongs to the 3-hydroxyacyl-CoA dehydrogenase family.</text>
</comment>
<reference evidence="6" key="1">
    <citation type="submission" date="2018-02" db="EMBL/GenBank/DDBJ databases">
        <authorList>
            <person name="Yu P."/>
            <person name="Li Y.-P."/>
        </authorList>
    </citation>
    <scope>NUCLEOTIDE SEQUENCE</scope>
    <source>
        <strain evidence="6">ATCC 21983</strain>
    </source>
</reference>
<dbReference type="PANTHER" id="PTHR48075:SF9">
    <property type="entry name" value="3-HYDROXYBUTYRYL-COA DEHYDROGENASE"/>
    <property type="match status" value="1"/>
</dbReference>
<dbReference type="GO" id="GO:0006635">
    <property type="term" value="P:fatty acid beta-oxidation"/>
    <property type="evidence" value="ECO:0007669"/>
    <property type="project" value="TreeGrafter"/>
</dbReference>
<dbReference type="Gene3D" id="3.40.50.720">
    <property type="entry name" value="NAD(P)-binding Rossmann-like Domain"/>
    <property type="match status" value="1"/>
</dbReference>
<name>A0A3G5BRY3_9ACTN</name>
<evidence type="ECO:0000256" key="2">
    <source>
        <dbReference type="ARBA" id="ARBA00009463"/>
    </source>
</evidence>
<evidence type="ECO:0000256" key="3">
    <source>
        <dbReference type="ARBA" id="ARBA00023002"/>
    </source>
</evidence>
<evidence type="ECO:0000259" key="5">
    <source>
        <dbReference type="Pfam" id="PF02737"/>
    </source>
</evidence>
<comment type="pathway">
    <text evidence="1">Lipid metabolism; butanoate metabolism.</text>
</comment>
<dbReference type="EMBL" id="MG972807">
    <property type="protein sequence ID" value="AYW03306.1"/>
    <property type="molecule type" value="Genomic_DNA"/>
</dbReference>
<dbReference type="Pfam" id="PF00725">
    <property type="entry name" value="3HCDH"/>
    <property type="match status" value="2"/>
</dbReference>